<name>A0A840A6Q7_9CAUL</name>
<reference evidence="2 3" key="1">
    <citation type="submission" date="2020-08" db="EMBL/GenBank/DDBJ databases">
        <title>Genomic Encyclopedia of Type Strains, Phase IV (KMG-IV): sequencing the most valuable type-strain genomes for metagenomic binning, comparative biology and taxonomic classification.</title>
        <authorList>
            <person name="Goeker M."/>
        </authorList>
    </citation>
    <scope>NUCLEOTIDE SEQUENCE [LARGE SCALE GENOMIC DNA]</scope>
    <source>
        <strain evidence="2 3">DSM 21793</strain>
    </source>
</reference>
<evidence type="ECO:0000313" key="3">
    <source>
        <dbReference type="Proteomes" id="UP000530564"/>
    </source>
</evidence>
<evidence type="ECO:0000313" key="2">
    <source>
        <dbReference type="EMBL" id="MBB3893669.1"/>
    </source>
</evidence>
<evidence type="ECO:0000259" key="1">
    <source>
        <dbReference type="SMART" id="SM00986"/>
    </source>
</evidence>
<keyword evidence="3" id="KW-1185">Reference proteome</keyword>
<dbReference type="SUPFAM" id="SSF52141">
    <property type="entry name" value="Uracil-DNA glycosylase-like"/>
    <property type="match status" value="1"/>
</dbReference>
<accession>A0A840A6Q7</accession>
<dbReference type="InterPro" id="IPR036895">
    <property type="entry name" value="Uracil-DNA_glycosylase-like_sf"/>
</dbReference>
<dbReference type="Gene3D" id="3.40.470.10">
    <property type="entry name" value="Uracil-DNA glycosylase-like domain"/>
    <property type="match status" value="1"/>
</dbReference>
<organism evidence="2 3">
    <name type="scientific">Phenylobacterium haematophilum</name>
    <dbReference type="NCBI Taxonomy" id="98513"/>
    <lineage>
        <taxon>Bacteria</taxon>
        <taxon>Pseudomonadati</taxon>
        <taxon>Pseudomonadota</taxon>
        <taxon>Alphaproteobacteria</taxon>
        <taxon>Caulobacterales</taxon>
        <taxon>Caulobacteraceae</taxon>
        <taxon>Phenylobacterium</taxon>
    </lineage>
</organism>
<sequence>MTSPADAGRKASFAPVADARTRLLVLGSLPGEKSLAAAQYYANPQNQFWRLMQAVTGSPLLSLPYGERLELLLAAGVGLWDVVGSAVRPGSLDTAIRDHQPNALPELCASLPDLRAVAFNGGKSAKLGMKILADRPGLALIPLPSSSPAHAVRFERKLAAWEVLSAHLD</sequence>
<dbReference type="InterPro" id="IPR005122">
    <property type="entry name" value="Uracil-DNA_glycosylase-like"/>
</dbReference>
<gene>
    <name evidence="2" type="ORF">GGQ61_004419</name>
</gene>
<comment type="caution">
    <text evidence="2">The sequence shown here is derived from an EMBL/GenBank/DDBJ whole genome shotgun (WGS) entry which is preliminary data.</text>
</comment>
<dbReference type="SMART" id="SM00987">
    <property type="entry name" value="UreE_C"/>
    <property type="match status" value="1"/>
</dbReference>
<dbReference type="CDD" id="cd10032">
    <property type="entry name" value="UDG-F6_HDG"/>
    <property type="match status" value="1"/>
</dbReference>
<protein>
    <submittedName>
        <fullName evidence="2">Hypoxanthine-DNA glycosylase</fullName>
    </submittedName>
</protein>
<dbReference type="InterPro" id="IPR026353">
    <property type="entry name" value="Hypoxan-DNA_Glyclase"/>
</dbReference>
<proteinExistence type="predicted"/>
<dbReference type="Proteomes" id="UP000530564">
    <property type="component" value="Unassembled WGS sequence"/>
</dbReference>
<dbReference type="Pfam" id="PF03167">
    <property type="entry name" value="UDG"/>
    <property type="match status" value="1"/>
</dbReference>
<dbReference type="AlphaFoldDB" id="A0A840A6Q7"/>
<dbReference type="SMART" id="SM00986">
    <property type="entry name" value="UDG"/>
    <property type="match status" value="1"/>
</dbReference>
<feature type="domain" description="Uracil-DNA glycosylase-like" evidence="1">
    <location>
        <begin position="14"/>
        <end position="165"/>
    </location>
</feature>
<dbReference type="EMBL" id="JACIDK010000017">
    <property type="protein sequence ID" value="MBB3893669.1"/>
    <property type="molecule type" value="Genomic_DNA"/>
</dbReference>
<dbReference type="NCBIfam" id="TIGR04274">
    <property type="entry name" value="hypoxanDNAglyco"/>
    <property type="match status" value="1"/>
</dbReference>
<dbReference type="RefSeq" id="WP_183777163.1">
    <property type="nucleotide sequence ID" value="NZ_JACIDK010000017.1"/>
</dbReference>